<protein>
    <recommendedName>
        <fullName evidence="1">Protein kinase domain-containing protein</fullName>
    </recommendedName>
</protein>
<dbReference type="PROSITE" id="PS00108">
    <property type="entry name" value="PROTEIN_KINASE_ST"/>
    <property type="match status" value="1"/>
</dbReference>
<dbReference type="EMBL" id="MN739982">
    <property type="protein sequence ID" value="QHT81423.1"/>
    <property type="molecule type" value="Genomic_DNA"/>
</dbReference>
<proteinExistence type="predicted"/>
<evidence type="ECO:0000259" key="1">
    <source>
        <dbReference type="PROSITE" id="PS50011"/>
    </source>
</evidence>
<reference evidence="2" key="1">
    <citation type="journal article" date="2020" name="Nature">
        <title>Giant virus diversity and host interactions through global metagenomics.</title>
        <authorList>
            <person name="Schulz F."/>
            <person name="Roux S."/>
            <person name="Paez-Espino D."/>
            <person name="Jungbluth S."/>
            <person name="Walsh D.A."/>
            <person name="Denef V.J."/>
            <person name="McMahon K.D."/>
            <person name="Konstantinidis K.T."/>
            <person name="Eloe-Fadrosh E.A."/>
            <person name="Kyrpides N.C."/>
            <person name="Woyke T."/>
        </authorList>
    </citation>
    <scope>NUCLEOTIDE SEQUENCE</scope>
    <source>
        <strain evidence="2">GVMAG-M-3300023184-13</strain>
    </source>
</reference>
<organism evidence="2">
    <name type="scientific">viral metagenome</name>
    <dbReference type="NCBI Taxonomy" id="1070528"/>
    <lineage>
        <taxon>unclassified sequences</taxon>
        <taxon>metagenomes</taxon>
        <taxon>organismal metagenomes</taxon>
    </lineage>
</organism>
<dbReference type="PANTHER" id="PTHR44167:SF24">
    <property type="entry name" value="SERINE_THREONINE-PROTEIN KINASE CHK2"/>
    <property type="match status" value="1"/>
</dbReference>
<dbReference type="Gene3D" id="1.10.510.10">
    <property type="entry name" value="Transferase(Phosphotransferase) domain 1"/>
    <property type="match status" value="1"/>
</dbReference>
<dbReference type="PROSITE" id="PS50011">
    <property type="entry name" value="PROTEIN_KINASE_DOM"/>
    <property type="match status" value="1"/>
</dbReference>
<feature type="domain" description="Protein kinase" evidence="1">
    <location>
        <begin position="24"/>
        <end position="415"/>
    </location>
</feature>
<dbReference type="AlphaFoldDB" id="A0A6C0HN96"/>
<accession>A0A6C0HN96</accession>
<dbReference type="GO" id="GO:0004674">
    <property type="term" value="F:protein serine/threonine kinase activity"/>
    <property type="evidence" value="ECO:0007669"/>
    <property type="project" value="TreeGrafter"/>
</dbReference>
<dbReference type="GO" id="GO:0003887">
    <property type="term" value="F:DNA-directed DNA polymerase activity"/>
    <property type="evidence" value="ECO:0007669"/>
    <property type="project" value="InterPro"/>
</dbReference>
<dbReference type="SUPFAM" id="SSF56112">
    <property type="entry name" value="Protein kinase-like (PK-like)"/>
    <property type="match status" value="1"/>
</dbReference>
<dbReference type="GO" id="GO:0005634">
    <property type="term" value="C:nucleus"/>
    <property type="evidence" value="ECO:0007669"/>
    <property type="project" value="TreeGrafter"/>
</dbReference>
<sequence length="423" mass="48830">MRIKYRSYKKNHKTNRGKILTFKMKGGKYLSKGSFGCVVKPAIACETLTSMQQSQLIPNNMLDNYVSKIIREPDHHLENEINISNVLQKTKSSSKYFITIINTCNLSKIPNNRINIAQATIHSKKKNNFTLTNTRSGINKNKTCPLNISKNPINLIMPYGGYDLDKVIRYKKYTNPSTSLAKMVKLYIDNLQQNIKHMLLGIVIMHKNRVAHRDIKLGNILLDLDKTETKLLIRYTDFGLSELLTGDYTSKYENIHLRGTAQFYSPELIAVKTIYIEQDTIKRGDVNHVKEKFFINSDEDNIKKLTVKMLADTALYNNYLAIRGELFDKINSLFNNNKILPIFFGTYDNKFNGYLQKGDIYALGATIYESLKEHIKYNDSTYKIDPLLKDLLYKMLNMDPDNRFNAIQALNHPYLANKKVINH</sequence>
<name>A0A6C0HN96_9ZZZZ</name>
<dbReference type="PANTHER" id="PTHR44167">
    <property type="entry name" value="OVARIAN-SPECIFIC SERINE/THREONINE-PROTEIN KINASE LOK-RELATED"/>
    <property type="match status" value="1"/>
</dbReference>
<dbReference type="GO" id="GO:0044773">
    <property type="term" value="P:mitotic DNA damage checkpoint signaling"/>
    <property type="evidence" value="ECO:0007669"/>
    <property type="project" value="TreeGrafter"/>
</dbReference>
<dbReference type="InterPro" id="IPR008271">
    <property type="entry name" value="Ser/Thr_kinase_AS"/>
</dbReference>
<dbReference type="Pfam" id="PF00069">
    <property type="entry name" value="Pkinase"/>
    <property type="match status" value="1"/>
</dbReference>
<dbReference type="InterPro" id="IPR011009">
    <property type="entry name" value="Kinase-like_dom_sf"/>
</dbReference>
<evidence type="ECO:0000313" key="2">
    <source>
        <dbReference type="EMBL" id="QHT81423.1"/>
    </source>
</evidence>
<dbReference type="GO" id="GO:0005524">
    <property type="term" value="F:ATP binding"/>
    <property type="evidence" value="ECO:0007669"/>
    <property type="project" value="InterPro"/>
</dbReference>
<dbReference type="SMART" id="SM00220">
    <property type="entry name" value="S_TKc"/>
    <property type="match status" value="1"/>
</dbReference>
<dbReference type="InterPro" id="IPR000719">
    <property type="entry name" value="Prot_kinase_dom"/>
</dbReference>